<keyword evidence="4" id="KW-0830">Ubiquinone</keyword>
<dbReference type="InterPro" id="IPR050154">
    <property type="entry name" value="UbiB_kinase"/>
</dbReference>
<dbReference type="PANTHER" id="PTHR10566">
    <property type="entry name" value="CHAPERONE-ACTIVITY OF BC1 COMPLEX CABC1 -RELATED"/>
    <property type="match status" value="1"/>
</dbReference>
<dbReference type="Proteomes" id="UP000585681">
    <property type="component" value="Unassembled WGS sequence"/>
</dbReference>
<dbReference type="Pfam" id="PF03109">
    <property type="entry name" value="ABC1"/>
    <property type="match status" value="1"/>
</dbReference>
<evidence type="ECO:0000256" key="2">
    <source>
        <dbReference type="SAM" id="Phobius"/>
    </source>
</evidence>
<keyword evidence="2" id="KW-1133">Transmembrane helix</keyword>
<dbReference type="AlphaFoldDB" id="A0A840CB15"/>
<organism evidence="4 5">
    <name type="scientific">Actibacterium naphthalenivorans</name>
    <dbReference type="NCBI Taxonomy" id="1614693"/>
    <lineage>
        <taxon>Bacteria</taxon>
        <taxon>Pseudomonadati</taxon>
        <taxon>Pseudomonadota</taxon>
        <taxon>Alphaproteobacteria</taxon>
        <taxon>Rhodobacterales</taxon>
        <taxon>Roseobacteraceae</taxon>
        <taxon>Actibacterium</taxon>
    </lineage>
</organism>
<keyword evidence="2" id="KW-0472">Membrane</keyword>
<accession>A0A840CB15</accession>
<comment type="similarity">
    <text evidence="1">Belongs to the protein kinase superfamily. ADCK protein kinase family.</text>
</comment>
<dbReference type="SUPFAM" id="SSF56112">
    <property type="entry name" value="Protein kinase-like (PK-like)"/>
    <property type="match status" value="1"/>
</dbReference>
<protein>
    <submittedName>
        <fullName evidence="4">Ubiquinone biosynthesis protein</fullName>
    </submittedName>
</protein>
<dbReference type="PANTHER" id="PTHR10566:SF113">
    <property type="entry name" value="PROTEIN ACTIVITY OF BC1 COMPLEX KINASE 7, CHLOROPLASTIC"/>
    <property type="match status" value="1"/>
</dbReference>
<dbReference type="InterPro" id="IPR004147">
    <property type="entry name" value="ABC1_dom"/>
</dbReference>
<dbReference type="CDD" id="cd05121">
    <property type="entry name" value="ABC1_ADCK3-like"/>
    <property type="match status" value="1"/>
</dbReference>
<keyword evidence="5" id="KW-1185">Reference proteome</keyword>
<gene>
    <name evidence="4" type="ORF">GGR17_000549</name>
</gene>
<dbReference type="InterPro" id="IPR011009">
    <property type="entry name" value="Kinase-like_dom_sf"/>
</dbReference>
<comment type="caution">
    <text evidence="4">The sequence shown here is derived from an EMBL/GenBank/DDBJ whole genome shotgun (WGS) entry which is preliminary data.</text>
</comment>
<proteinExistence type="inferred from homology"/>
<keyword evidence="2" id="KW-0812">Transmembrane</keyword>
<evidence type="ECO:0000256" key="1">
    <source>
        <dbReference type="ARBA" id="ARBA00009670"/>
    </source>
</evidence>
<evidence type="ECO:0000313" key="4">
    <source>
        <dbReference type="EMBL" id="MBB4020758.1"/>
    </source>
</evidence>
<evidence type="ECO:0000259" key="3">
    <source>
        <dbReference type="Pfam" id="PF03109"/>
    </source>
</evidence>
<sequence>MSRLLGTPHDLGRLTEISSILIRYGFGDLVRHLGLDKMVEKVGRILHWKAAAEYVHLSAPQRIRRALEDMGPTFVKLGQILSTRVDLLPPEYIRELEKLRDKVPTIPYDALVAEVEAGLGFRLTDAFALIDEVPLAAGSIAQVHRARLLTGEEVVLKIRRPGVRAVIEADLRLLMRIAELAAAEVEDIRRFHPKEVVAEFSKSIHSELDLANECRNAERIANSFRDNPNIHVPRVYWEWTTEALNVQQFISGVPGSDLAAVAEAGLNMKTLAARGADAVLEMIFQDRFFHADPHPGNVFYLPGEQLVFIDFGMVGHISLSRRDELVDLLFGVVEHRAERVAEILLKWANAPRAENAQLVGQVDAFVDSVHGVPLKDLNLSAVAMDLIAVLRAHNLTLPPDLTLLTKAFTSLEGMGRQLDPDFDMVSAAQPFLRRLILERYSPAELAQRVRQGFLDGLDLATGLPKDVKDLIGLTQQGQLKLGIEVKQMDHFLDRLDRSITRVTIGIVIAALTMGSSIVMTVSGIELPVGLSVFALLGFSGAVVGGLWLIFSIWHGRKD</sequence>
<dbReference type="RefSeq" id="WP_255353383.1">
    <property type="nucleotide sequence ID" value="NZ_JACIEQ010000001.1"/>
</dbReference>
<feature type="transmembrane region" description="Helical" evidence="2">
    <location>
        <begin position="502"/>
        <end position="524"/>
    </location>
</feature>
<name>A0A840CB15_9RHOB</name>
<reference evidence="4" key="1">
    <citation type="submission" date="2020-08" db="EMBL/GenBank/DDBJ databases">
        <title>Genomic Encyclopedia of Type Strains, Phase IV (KMG-IV): sequencing the most valuable type-strain genomes for metagenomic binning, comparative biology and taxonomic classification.</title>
        <authorList>
            <person name="Goeker M."/>
        </authorList>
    </citation>
    <scope>NUCLEOTIDE SEQUENCE [LARGE SCALE GENOMIC DNA]</scope>
    <source>
        <strain evidence="4">DSM 105040</strain>
    </source>
</reference>
<feature type="domain" description="ABC1 atypical kinase-like" evidence="3">
    <location>
        <begin position="98"/>
        <end position="343"/>
    </location>
</feature>
<dbReference type="EMBL" id="JACIEQ010000001">
    <property type="protein sequence ID" value="MBB4020758.1"/>
    <property type="molecule type" value="Genomic_DNA"/>
</dbReference>
<feature type="transmembrane region" description="Helical" evidence="2">
    <location>
        <begin position="530"/>
        <end position="553"/>
    </location>
</feature>
<evidence type="ECO:0000313" key="5">
    <source>
        <dbReference type="Proteomes" id="UP000585681"/>
    </source>
</evidence>